<proteinExistence type="predicted"/>
<keyword evidence="1" id="KW-0472">Membrane</keyword>
<comment type="caution">
    <text evidence="2">The sequence shown here is derived from an EMBL/GenBank/DDBJ whole genome shotgun (WGS) entry which is preliminary data.</text>
</comment>
<sequence>MKNIDKTSLIISLVALVAAFSIISIIASPTEVRFSWQGITPWNTVRAVPLMFKRFIDIDNRIIYTISVLLIAYLWWRMYALIKKIKNN</sequence>
<evidence type="ECO:0000256" key="1">
    <source>
        <dbReference type="SAM" id="Phobius"/>
    </source>
</evidence>
<evidence type="ECO:0000313" key="2">
    <source>
        <dbReference type="EMBL" id="MBC5620634.1"/>
    </source>
</evidence>
<keyword evidence="3" id="KW-1185">Reference proteome</keyword>
<keyword evidence="1" id="KW-1133">Transmembrane helix</keyword>
<evidence type="ECO:0000313" key="3">
    <source>
        <dbReference type="Proteomes" id="UP000646484"/>
    </source>
</evidence>
<name>A0ABR7CY90_9BACT</name>
<dbReference type="EMBL" id="JACOOH010000002">
    <property type="protein sequence ID" value="MBC5620634.1"/>
    <property type="molecule type" value="Genomic_DNA"/>
</dbReference>
<dbReference type="Proteomes" id="UP000646484">
    <property type="component" value="Unassembled WGS sequence"/>
</dbReference>
<gene>
    <name evidence="2" type="ORF">H8S64_05940</name>
</gene>
<evidence type="ECO:0008006" key="4">
    <source>
        <dbReference type="Google" id="ProtNLM"/>
    </source>
</evidence>
<reference evidence="2 3" key="1">
    <citation type="submission" date="2020-08" db="EMBL/GenBank/DDBJ databases">
        <title>Genome public.</title>
        <authorList>
            <person name="Liu C."/>
            <person name="Sun Q."/>
        </authorList>
    </citation>
    <scope>NUCLEOTIDE SEQUENCE [LARGE SCALE GENOMIC DNA]</scope>
    <source>
        <strain evidence="2 3">NSJ-56</strain>
    </source>
</reference>
<protein>
    <recommendedName>
        <fullName evidence="4">DUF4405 domain-containing protein</fullName>
    </recommendedName>
</protein>
<accession>A0ABR7CY90</accession>
<keyword evidence="1" id="KW-0812">Transmembrane</keyword>
<feature type="transmembrane region" description="Helical" evidence="1">
    <location>
        <begin position="62"/>
        <end position="82"/>
    </location>
</feature>
<dbReference type="RefSeq" id="WP_186975343.1">
    <property type="nucleotide sequence ID" value="NZ_JACOOH010000002.1"/>
</dbReference>
<feature type="transmembrane region" description="Helical" evidence="1">
    <location>
        <begin position="7"/>
        <end position="27"/>
    </location>
</feature>
<organism evidence="2 3">
    <name type="scientific">Butyricimonas hominis</name>
    <dbReference type="NCBI Taxonomy" id="2763032"/>
    <lineage>
        <taxon>Bacteria</taxon>
        <taxon>Pseudomonadati</taxon>
        <taxon>Bacteroidota</taxon>
        <taxon>Bacteroidia</taxon>
        <taxon>Bacteroidales</taxon>
        <taxon>Odoribacteraceae</taxon>
        <taxon>Butyricimonas</taxon>
    </lineage>
</organism>